<evidence type="ECO:0000256" key="1">
    <source>
        <dbReference type="SAM" id="MobiDB-lite"/>
    </source>
</evidence>
<dbReference type="EMBL" id="JANPWB010000001">
    <property type="protein sequence ID" value="KAJ1217430.1"/>
    <property type="molecule type" value="Genomic_DNA"/>
</dbReference>
<evidence type="ECO:0000313" key="3">
    <source>
        <dbReference type="Proteomes" id="UP001066276"/>
    </source>
</evidence>
<name>A0AAV7WU22_PLEWA</name>
<keyword evidence="3" id="KW-1185">Reference proteome</keyword>
<feature type="compositionally biased region" description="Polar residues" evidence="1">
    <location>
        <begin position="138"/>
        <end position="148"/>
    </location>
</feature>
<gene>
    <name evidence="2" type="ORF">NDU88_005024</name>
</gene>
<proteinExistence type="predicted"/>
<protein>
    <submittedName>
        <fullName evidence="2">Uncharacterized protein</fullName>
    </submittedName>
</protein>
<dbReference type="AlphaFoldDB" id="A0AAV7WU22"/>
<feature type="region of interest" description="Disordered" evidence="1">
    <location>
        <begin position="57"/>
        <end position="148"/>
    </location>
</feature>
<reference evidence="2" key="1">
    <citation type="journal article" date="2022" name="bioRxiv">
        <title>Sequencing and chromosome-scale assembly of the giantPleurodeles waltlgenome.</title>
        <authorList>
            <person name="Brown T."/>
            <person name="Elewa A."/>
            <person name="Iarovenko S."/>
            <person name="Subramanian E."/>
            <person name="Araus A.J."/>
            <person name="Petzold A."/>
            <person name="Susuki M."/>
            <person name="Suzuki K.-i.T."/>
            <person name="Hayashi T."/>
            <person name="Toyoda A."/>
            <person name="Oliveira C."/>
            <person name="Osipova E."/>
            <person name="Leigh N.D."/>
            <person name="Simon A."/>
            <person name="Yun M.H."/>
        </authorList>
    </citation>
    <scope>NUCLEOTIDE SEQUENCE</scope>
    <source>
        <strain evidence="2">20211129_DDA</strain>
        <tissue evidence="2">Liver</tissue>
    </source>
</reference>
<accession>A0AAV7WU22</accession>
<organism evidence="2 3">
    <name type="scientific">Pleurodeles waltl</name>
    <name type="common">Iberian ribbed newt</name>
    <dbReference type="NCBI Taxonomy" id="8319"/>
    <lineage>
        <taxon>Eukaryota</taxon>
        <taxon>Metazoa</taxon>
        <taxon>Chordata</taxon>
        <taxon>Craniata</taxon>
        <taxon>Vertebrata</taxon>
        <taxon>Euteleostomi</taxon>
        <taxon>Amphibia</taxon>
        <taxon>Batrachia</taxon>
        <taxon>Caudata</taxon>
        <taxon>Salamandroidea</taxon>
        <taxon>Salamandridae</taxon>
        <taxon>Pleurodelinae</taxon>
        <taxon>Pleurodeles</taxon>
    </lineage>
</organism>
<sequence>MRQQVEPNPPSRRGPATSGERATPIGSPRRRLPVTAHARRLLFFRFTGPPAGAWLGRVAAHAAHPSRWGRPKTPQQRGPGTPARAAREAPGETQGICPASPPSAQAAGSNGHRRRPRRSPAVSGVSPQDCPPRPLTLQCCSQTGGPSC</sequence>
<dbReference type="Proteomes" id="UP001066276">
    <property type="component" value="Chromosome 1_1"/>
</dbReference>
<comment type="caution">
    <text evidence="2">The sequence shown here is derived from an EMBL/GenBank/DDBJ whole genome shotgun (WGS) entry which is preliminary data.</text>
</comment>
<feature type="region of interest" description="Disordered" evidence="1">
    <location>
        <begin position="1"/>
        <end position="34"/>
    </location>
</feature>
<evidence type="ECO:0000313" key="2">
    <source>
        <dbReference type="EMBL" id="KAJ1217430.1"/>
    </source>
</evidence>